<dbReference type="AlphaFoldDB" id="A0AAD7F2Z3"/>
<name>A0AAD7F2Z3_9AGAR</name>
<comment type="caution">
    <text evidence="3">The sequence shown here is derived from an EMBL/GenBank/DDBJ whole genome shotgun (WGS) entry which is preliminary data.</text>
</comment>
<sequence length="595" mass="65795">MASFEAQLEDLLQRNRTLEHTNKKLADEMALDAHRASKTLRDTEGKWNAERILWREGCNRLLSCHHLAHLRLSAKLSTAEATLLKEMDNCRQEKVARLHRDFQLTMFRVREGELEAKIEELEDALQDAQNGQQNHLSELAEQIKSQDEDIGLLNEEKSAAEEELAKLRESHVGLQVKVESTQAKLERVTLQLDGAQTTSAELARQNDELKRANGDIKRQLDKWQNLETKGGEEVETLRKQRIDLEVEVRALQLRLEKKESELQKEKNKVIKHKKNAEEFETYINERREEMEDIENQLANAKNQVETLRLELDAERAARPISPLKRRQASPIASEDEVANNFAEDVPPSPAKPPSKKPRSKGAPSKNGGRKPASEMVAGPSNAPDSDIEEVPNPKTRSRGKAKALDVEVTKAKPRSKTAGRVSEGEGESETKAAKNKGKGKAVEVVDDSDSDAAQKESPRSKTATRGKRKRDDAADGANKTRAPSEVPQVVERPKPRPKPRSKVANGGRAGSVQPRGTAVISDAESDEPARKKKKRTIGIFPPNSQPTSFNFLSAGEPGGIDIPTVLSPVAPGRTGSTNGVMGSLSGLLSSLGRRK</sequence>
<gene>
    <name evidence="3" type="ORF">DFH08DRAFT_930089</name>
</gene>
<feature type="coiled-coil region" evidence="1">
    <location>
        <begin position="104"/>
        <end position="317"/>
    </location>
</feature>
<dbReference type="Proteomes" id="UP001218218">
    <property type="component" value="Unassembled WGS sequence"/>
</dbReference>
<feature type="coiled-coil region" evidence="1">
    <location>
        <begin position="1"/>
        <end position="28"/>
    </location>
</feature>
<organism evidence="3 4">
    <name type="scientific">Mycena albidolilacea</name>
    <dbReference type="NCBI Taxonomy" id="1033008"/>
    <lineage>
        <taxon>Eukaryota</taxon>
        <taxon>Fungi</taxon>
        <taxon>Dikarya</taxon>
        <taxon>Basidiomycota</taxon>
        <taxon>Agaricomycotina</taxon>
        <taxon>Agaricomycetes</taxon>
        <taxon>Agaricomycetidae</taxon>
        <taxon>Agaricales</taxon>
        <taxon>Marasmiineae</taxon>
        <taxon>Mycenaceae</taxon>
        <taxon>Mycena</taxon>
    </lineage>
</organism>
<feature type="region of interest" description="Disordered" evidence="2">
    <location>
        <begin position="340"/>
        <end position="595"/>
    </location>
</feature>
<dbReference type="EMBL" id="JARIHO010000003">
    <property type="protein sequence ID" value="KAJ7363997.1"/>
    <property type="molecule type" value="Genomic_DNA"/>
</dbReference>
<dbReference type="Gene3D" id="1.10.287.1490">
    <property type="match status" value="1"/>
</dbReference>
<keyword evidence="4" id="KW-1185">Reference proteome</keyword>
<protein>
    <submittedName>
        <fullName evidence="3">Uncharacterized protein</fullName>
    </submittedName>
</protein>
<accession>A0AAD7F2Z3</accession>
<keyword evidence="1" id="KW-0175">Coiled coil</keyword>
<evidence type="ECO:0000313" key="4">
    <source>
        <dbReference type="Proteomes" id="UP001218218"/>
    </source>
</evidence>
<reference evidence="3" key="1">
    <citation type="submission" date="2023-03" db="EMBL/GenBank/DDBJ databases">
        <title>Massive genome expansion in bonnet fungi (Mycena s.s.) driven by repeated elements and novel gene families across ecological guilds.</title>
        <authorList>
            <consortium name="Lawrence Berkeley National Laboratory"/>
            <person name="Harder C.B."/>
            <person name="Miyauchi S."/>
            <person name="Viragh M."/>
            <person name="Kuo A."/>
            <person name="Thoen E."/>
            <person name="Andreopoulos B."/>
            <person name="Lu D."/>
            <person name="Skrede I."/>
            <person name="Drula E."/>
            <person name="Henrissat B."/>
            <person name="Morin E."/>
            <person name="Kohler A."/>
            <person name="Barry K."/>
            <person name="LaButti K."/>
            <person name="Morin E."/>
            <person name="Salamov A."/>
            <person name="Lipzen A."/>
            <person name="Mereny Z."/>
            <person name="Hegedus B."/>
            <person name="Baldrian P."/>
            <person name="Stursova M."/>
            <person name="Weitz H."/>
            <person name="Taylor A."/>
            <person name="Grigoriev I.V."/>
            <person name="Nagy L.G."/>
            <person name="Martin F."/>
            <person name="Kauserud H."/>
        </authorList>
    </citation>
    <scope>NUCLEOTIDE SEQUENCE</scope>
    <source>
        <strain evidence="3">CBHHK002</strain>
    </source>
</reference>
<evidence type="ECO:0000313" key="3">
    <source>
        <dbReference type="EMBL" id="KAJ7363997.1"/>
    </source>
</evidence>
<evidence type="ECO:0000256" key="1">
    <source>
        <dbReference type="SAM" id="Coils"/>
    </source>
</evidence>
<evidence type="ECO:0000256" key="2">
    <source>
        <dbReference type="SAM" id="MobiDB-lite"/>
    </source>
</evidence>
<feature type="compositionally biased region" description="Low complexity" evidence="2">
    <location>
        <begin position="582"/>
        <end position="595"/>
    </location>
</feature>
<proteinExistence type="predicted"/>